<dbReference type="Proteomes" id="UP001168380">
    <property type="component" value="Unassembled WGS sequence"/>
</dbReference>
<comment type="caution">
    <text evidence="1">The sequence shown here is derived from an EMBL/GenBank/DDBJ whole genome shotgun (WGS) entry which is preliminary data.</text>
</comment>
<keyword evidence="2" id="KW-1185">Reference proteome</keyword>
<dbReference type="InterPro" id="IPR032249">
    <property type="entry name" value="DUF4824"/>
</dbReference>
<dbReference type="EMBL" id="JAULRT010000032">
    <property type="protein sequence ID" value="MDO3380829.1"/>
    <property type="molecule type" value="Genomic_DNA"/>
</dbReference>
<sequence>MKKLWYAAVLVVAANGVVLGKAAINRHWGEVQRLDLTERELSLPYYQYHEGTRSLSLSWQGNVAGDKYLFHRSYNVKLSEASFAALGGAEVVCDADFKRQSAYVLLVYGGQPYTDLLAQYRALVQRAEAAYAANASKDNEQALERARRNLLSQEQGASRLIAVDAALTQEPLLERAATYDEPHWVLPARLSAVGQCKDQEVYVRLTGVQQFHLSRRQSEALKLSPSQKRYDQALDAPRYRASLAIGSLGLPWVERVAKCEGEC</sequence>
<accession>A0ABT8TB69</accession>
<reference evidence="1" key="1">
    <citation type="submission" date="2023-07" db="EMBL/GenBank/DDBJ databases">
        <title>Gilvimarinus algae sp. nov., isolated from the surface of Kelp.</title>
        <authorList>
            <person name="Sun Y.Y."/>
            <person name="Gong Y."/>
            <person name="Du Z.J."/>
        </authorList>
    </citation>
    <scope>NUCLEOTIDE SEQUENCE</scope>
    <source>
        <strain evidence="1">SDUM040014</strain>
    </source>
</reference>
<name>A0ABT8TB69_9GAMM</name>
<protein>
    <submittedName>
        <fullName evidence="1">DUF4824 family protein</fullName>
    </submittedName>
</protein>
<proteinExistence type="predicted"/>
<evidence type="ECO:0000313" key="2">
    <source>
        <dbReference type="Proteomes" id="UP001168380"/>
    </source>
</evidence>
<evidence type="ECO:0000313" key="1">
    <source>
        <dbReference type="EMBL" id="MDO3380829.1"/>
    </source>
</evidence>
<gene>
    <name evidence="1" type="ORF">QWI16_01505</name>
</gene>
<dbReference type="Pfam" id="PF16106">
    <property type="entry name" value="DUF4824"/>
    <property type="match status" value="1"/>
</dbReference>
<organism evidence="1 2">
    <name type="scientific">Gilvimarinus algae</name>
    <dbReference type="NCBI Taxonomy" id="3058037"/>
    <lineage>
        <taxon>Bacteria</taxon>
        <taxon>Pseudomonadati</taxon>
        <taxon>Pseudomonadota</taxon>
        <taxon>Gammaproteobacteria</taxon>
        <taxon>Cellvibrionales</taxon>
        <taxon>Cellvibrionaceae</taxon>
        <taxon>Gilvimarinus</taxon>
    </lineage>
</organism>
<dbReference type="RefSeq" id="WP_302710950.1">
    <property type="nucleotide sequence ID" value="NZ_JAULRT010000032.1"/>
</dbReference>